<gene>
    <name evidence="3" type="ORF">JL111_06995</name>
</gene>
<dbReference type="Proteomes" id="UP000644749">
    <property type="component" value="Unassembled WGS sequence"/>
</dbReference>
<feature type="signal peptide" evidence="2">
    <location>
        <begin position="1"/>
        <end position="31"/>
    </location>
</feature>
<proteinExistence type="predicted"/>
<dbReference type="RefSeq" id="WP_191308858.1">
    <property type="nucleotide sequence ID" value="NZ_BNCL01000004.1"/>
</dbReference>
<accession>A0ABS1S3D0</accession>
<organism evidence="3 4">
    <name type="scientific">Paracoccus aerius</name>
    <dbReference type="NCBI Taxonomy" id="1915382"/>
    <lineage>
        <taxon>Bacteria</taxon>
        <taxon>Pseudomonadati</taxon>
        <taxon>Pseudomonadota</taxon>
        <taxon>Alphaproteobacteria</taxon>
        <taxon>Rhodobacterales</taxon>
        <taxon>Paracoccaceae</taxon>
        <taxon>Paracoccus</taxon>
    </lineage>
</organism>
<sequence length="196" mass="21587">MIRQHFLAGVVGLKVAVAAAVLMVGVGQAEAATGKCDYSGHYDPPVYGTKVTYNFDVFVKQGFTDREDNPIDAYGPYSKDIGVPMQAKITYLPEDYCADITLSSQGQAWETDYSSWMFGFFASGWASDGARFAFSLDYFEPDDFLDLEWRTGDSYAWLLLSIENVRVAPVPLPATAALLPVGLGALAMIRRRRRLG</sequence>
<comment type="caution">
    <text evidence="3">The sequence shown here is derived from an EMBL/GenBank/DDBJ whole genome shotgun (WGS) entry which is preliminary data.</text>
</comment>
<feature type="transmembrane region" description="Helical" evidence="1">
    <location>
        <begin position="170"/>
        <end position="189"/>
    </location>
</feature>
<reference evidence="3 4" key="1">
    <citation type="submission" date="2021-01" db="EMBL/GenBank/DDBJ databases">
        <title>011410 draft genome.</title>
        <authorList>
            <person name="Lang L."/>
        </authorList>
    </citation>
    <scope>NUCLEOTIDE SEQUENCE [LARGE SCALE GENOMIC DNA]</scope>
    <source>
        <strain evidence="3 4">KCTC 42845</strain>
    </source>
</reference>
<keyword evidence="4" id="KW-1185">Reference proteome</keyword>
<evidence type="ECO:0000313" key="4">
    <source>
        <dbReference type="Proteomes" id="UP000644749"/>
    </source>
</evidence>
<evidence type="ECO:0000313" key="3">
    <source>
        <dbReference type="EMBL" id="MBL3673236.1"/>
    </source>
</evidence>
<feature type="chain" id="PRO_5045919056" evidence="2">
    <location>
        <begin position="32"/>
        <end position="196"/>
    </location>
</feature>
<name>A0ABS1S3D0_9RHOB</name>
<protein>
    <submittedName>
        <fullName evidence="3">VPLPA-CTERM sorting domain-containing protein</fullName>
    </submittedName>
</protein>
<dbReference type="EMBL" id="JAESHT010000004">
    <property type="protein sequence ID" value="MBL3673236.1"/>
    <property type="molecule type" value="Genomic_DNA"/>
</dbReference>
<keyword evidence="2" id="KW-0732">Signal</keyword>
<keyword evidence="1" id="KW-1133">Transmembrane helix</keyword>
<keyword evidence="1" id="KW-0472">Membrane</keyword>
<evidence type="ECO:0000256" key="2">
    <source>
        <dbReference type="SAM" id="SignalP"/>
    </source>
</evidence>
<keyword evidence="1" id="KW-0812">Transmembrane</keyword>
<evidence type="ECO:0000256" key="1">
    <source>
        <dbReference type="SAM" id="Phobius"/>
    </source>
</evidence>